<dbReference type="PANTHER" id="PTHR13009:SF22">
    <property type="entry name" value="LD43819P"/>
    <property type="match status" value="1"/>
</dbReference>
<dbReference type="EMBL" id="CDMY01000580">
    <property type="protein sequence ID" value="CEM24134.1"/>
    <property type="molecule type" value="Genomic_DNA"/>
</dbReference>
<protein>
    <recommendedName>
        <fullName evidence="3">Activator of Hsp90 ATPase AHSA1-like N-terminal domain-containing protein</fullName>
    </recommendedName>
</protein>
<dbReference type="GO" id="GO:0001671">
    <property type="term" value="F:ATPase activator activity"/>
    <property type="evidence" value="ECO:0007669"/>
    <property type="project" value="InterPro"/>
</dbReference>
<dbReference type="AlphaFoldDB" id="A0A0G4G6Y3"/>
<dbReference type="SUPFAM" id="SSF103111">
    <property type="entry name" value="Activator of Hsp90 ATPase, Aha1"/>
    <property type="match status" value="1"/>
</dbReference>
<accession>A0A0G4G6Y3</accession>
<name>A0A0G4G6Y3_VITBC</name>
<dbReference type="VEuPathDB" id="CryptoDB:Vbra_22032"/>
<reference evidence="4 5" key="1">
    <citation type="submission" date="2014-11" db="EMBL/GenBank/DDBJ databases">
        <authorList>
            <person name="Zhu J."/>
            <person name="Qi W."/>
            <person name="Song R."/>
        </authorList>
    </citation>
    <scope>NUCLEOTIDE SEQUENCE [LARGE SCALE GENOMIC DNA]</scope>
</reference>
<dbReference type="InterPro" id="IPR036338">
    <property type="entry name" value="Aha1"/>
</dbReference>
<sequence>MADDTSGEVNGAAETETKGSKGFGGYTYWKRDIPDAHLLPPTAPQRLDAPLQPPHDVGQRSVSAPSVWNQAGTWEEKNVSTRVNKRLEGCFRGGHCLMDRPEGRVTTTKATCSGDSTLCMVRGRIRLGYDLHIDVELTGTWRGDPVSGTLVVKELTDHDPDCQVEVKSSSGPRDAIAAVKEDAPAALQALMEQIKSELTRP</sequence>
<dbReference type="InParanoid" id="A0A0G4G6Y3"/>
<evidence type="ECO:0000313" key="4">
    <source>
        <dbReference type="EMBL" id="CEM24134.1"/>
    </source>
</evidence>
<feature type="region of interest" description="Disordered" evidence="2">
    <location>
        <begin position="1"/>
        <end position="21"/>
    </location>
</feature>
<comment type="similarity">
    <text evidence="1">Belongs to the AHA1 family.</text>
</comment>
<evidence type="ECO:0000256" key="1">
    <source>
        <dbReference type="ARBA" id="ARBA00006817"/>
    </source>
</evidence>
<organism evidence="4 5">
    <name type="scientific">Vitrella brassicaformis (strain CCMP3155)</name>
    <dbReference type="NCBI Taxonomy" id="1169540"/>
    <lineage>
        <taxon>Eukaryota</taxon>
        <taxon>Sar</taxon>
        <taxon>Alveolata</taxon>
        <taxon>Colpodellida</taxon>
        <taxon>Vitrellaceae</taxon>
        <taxon>Vitrella</taxon>
    </lineage>
</organism>
<dbReference type="STRING" id="1169540.A0A0G4G6Y3"/>
<dbReference type="SMART" id="SM01000">
    <property type="entry name" value="Aha1_N"/>
    <property type="match status" value="1"/>
</dbReference>
<dbReference type="GO" id="GO:0005829">
    <property type="term" value="C:cytosol"/>
    <property type="evidence" value="ECO:0007669"/>
    <property type="project" value="TreeGrafter"/>
</dbReference>
<dbReference type="InterPro" id="IPR015310">
    <property type="entry name" value="AHSA1-like_N"/>
</dbReference>
<evidence type="ECO:0000256" key="2">
    <source>
        <dbReference type="SAM" id="MobiDB-lite"/>
    </source>
</evidence>
<keyword evidence="5" id="KW-1185">Reference proteome</keyword>
<feature type="domain" description="Activator of Hsp90 ATPase AHSA1-like N-terminal" evidence="3">
    <location>
        <begin position="76"/>
        <end position="193"/>
    </location>
</feature>
<proteinExistence type="inferred from homology"/>
<dbReference type="Pfam" id="PF09229">
    <property type="entry name" value="Aha1_N"/>
    <property type="match status" value="1"/>
</dbReference>
<dbReference type="GO" id="GO:0051087">
    <property type="term" value="F:protein-folding chaperone binding"/>
    <property type="evidence" value="ECO:0007669"/>
    <property type="project" value="InterPro"/>
</dbReference>
<dbReference type="Gene3D" id="3.15.10.20">
    <property type="entry name" value="Activator of Hsp90 ATPase Aha1, N-terminal domain"/>
    <property type="match status" value="1"/>
</dbReference>
<evidence type="ECO:0000259" key="3">
    <source>
        <dbReference type="SMART" id="SM01000"/>
    </source>
</evidence>
<gene>
    <name evidence="4" type="ORF">Vbra_22032</name>
</gene>
<dbReference type="OrthoDB" id="567237at2759"/>
<dbReference type="PANTHER" id="PTHR13009">
    <property type="entry name" value="HEAT SHOCK PROTEIN 90 HSP90 CO-CHAPERONE AHA-1"/>
    <property type="match status" value="1"/>
</dbReference>
<evidence type="ECO:0000313" key="5">
    <source>
        <dbReference type="Proteomes" id="UP000041254"/>
    </source>
</evidence>
<dbReference type="Proteomes" id="UP000041254">
    <property type="component" value="Unassembled WGS sequence"/>
</dbReference>
<dbReference type="GO" id="GO:0006457">
    <property type="term" value="P:protein folding"/>
    <property type="evidence" value="ECO:0007669"/>
    <property type="project" value="TreeGrafter"/>
</dbReference>